<evidence type="ECO:0000313" key="5">
    <source>
        <dbReference type="Proteomes" id="UP000282028"/>
    </source>
</evidence>
<feature type="chain" id="PRO_5018105616" evidence="2">
    <location>
        <begin position="27"/>
        <end position="583"/>
    </location>
</feature>
<dbReference type="SUPFAM" id="SSF51556">
    <property type="entry name" value="Metallo-dependent hydrolases"/>
    <property type="match status" value="1"/>
</dbReference>
<dbReference type="Proteomes" id="UP000282028">
    <property type="component" value="Unassembled WGS sequence"/>
</dbReference>
<dbReference type="InterPro" id="IPR011059">
    <property type="entry name" value="Metal-dep_hydrolase_composite"/>
</dbReference>
<dbReference type="EMBL" id="RHHR01000037">
    <property type="protein sequence ID" value="RNB69560.1"/>
    <property type="molecule type" value="Genomic_DNA"/>
</dbReference>
<dbReference type="AlphaFoldDB" id="A0A3M8C1N1"/>
<accession>A0A3M8C1N1</accession>
<dbReference type="Gene3D" id="3.20.20.140">
    <property type="entry name" value="Metal-dependent hydrolases"/>
    <property type="match status" value="1"/>
</dbReference>
<gene>
    <name evidence="4" type="ORF">EDM52_18995</name>
</gene>
<dbReference type="SUPFAM" id="SSF51338">
    <property type="entry name" value="Composite domain of metallo-dependent hydrolases"/>
    <property type="match status" value="1"/>
</dbReference>
<dbReference type="GO" id="GO:0016810">
    <property type="term" value="F:hydrolase activity, acting on carbon-nitrogen (but not peptide) bonds"/>
    <property type="evidence" value="ECO:0007669"/>
    <property type="project" value="InterPro"/>
</dbReference>
<dbReference type="InterPro" id="IPR033932">
    <property type="entry name" value="YtcJ-like"/>
</dbReference>
<name>A0A3M8C1N1_9BACL</name>
<keyword evidence="4" id="KW-0378">Hydrolase</keyword>
<keyword evidence="2" id="KW-0732">Signal</keyword>
<evidence type="ECO:0000259" key="3">
    <source>
        <dbReference type="Pfam" id="PF07969"/>
    </source>
</evidence>
<feature type="domain" description="Amidohydrolase 3" evidence="3">
    <location>
        <begin position="86"/>
        <end position="576"/>
    </location>
</feature>
<feature type="compositionally biased region" description="Basic and acidic residues" evidence="1">
    <location>
        <begin position="202"/>
        <end position="213"/>
    </location>
</feature>
<dbReference type="CDD" id="cd01300">
    <property type="entry name" value="YtcJ_like"/>
    <property type="match status" value="1"/>
</dbReference>
<organism evidence="4 5">
    <name type="scientific">Brevibacillus invocatus</name>
    <dbReference type="NCBI Taxonomy" id="173959"/>
    <lineage>
        <taxon>Bacteria</taxon>
        <taxon>Bacillati</taxon>
        <taxon>Bacillota</taxon>
        <taxon>Bacilli</taxon>
        <taxon>Bacillales</taxon>
        <taxon>Paenibacillaceae</taxon>
        <taxon>Brevibacillus</taxon>
    </lineage>
</organism>
<dbReference type="RefSeq" id="WP_122910528.1">
    <property type="nucleotide sequence ID" value="NZ_CBCSBE010000015.1"/>
</dbReference>
<dbReference type="Gene3D" id="3.10.310.70">
    <property type="match status" value="1"/>
</dbReference>
<reference evidence="4 5" key="1">
    <citation type="submission" date="2018-10" db="EMBL/GenBank/DDBJ databases">
        <title>Phylogenomics of Brevibacillus.</title>
        <authorList>
            <person name="Dunlap C."/>
        </authorList>
    </citation>
    <scope>NUCLEOTIDE SEQUENCE [LARGE SCALE GENOMIC DNA]</scope>
    <source>
        <strain evidence="4 5">JCM 12215</strain>
    </source>
</reference>
<keyword evidence="5" id="KW-1185">Reference proteome</keyword>
<evidence type="ECO:0000256" key="2">
    <source>
        <dbReference type="SAM" id="SignalP"/>
    </source>
</evidence>
<dbReference type="InterPro" id="IPR032466">
    <property type="entry name" value="Metal_Hydrolase"/>
</dbReference>
<dbReference type="Pfam" id="PF07969">
    <property type="entry name" value="Amidohydro_3"/>
    <property type="match status" value="1"/>
</dbReference>
<evidence type="ECO:0000313" key="4">
    <source>
        <dbReference type="EMBL" id="RNB69560.1"/>
    </source>
</evidence>
<protein>
    <submittedName>
        <fullName evidence="4">Amidohydrolase</fullName>
    </submittedName>
</protein>
<dbReference type="PANTHER" id="PTHR22642:SF2">
    <property type="entry name" value="PROTEIN LONG AFTER FAR-RED 3"/>
    <property type="match status" value="1"/>
</dbReference>
<sequence>MNIAKIISTSTASLLLSSLLVSAASAAGGSSAPFSIKSADLVIEDAKVYTVDKDKPWAEAIAIKNGEIVYVGTNNGVKKFKGEQTQVIDLDGKMVMPGMMDNHNHAHYFVREIFSLPLFGKSTLEEYQAALKAYLEEHPDIQFVQGMGWQAPVFGPTGPSKELLDELAPNVPVVLTSEDGHSAWVNSKALELAGITKETADPKDGLIERDPKTGEPSGTLREGAKDLLKPILPSDYTVEQYKEAIHGFEKKAASMGITEVHIPAISPDSNPYKAFKELEAANDLHMRYRLAFRGEAAEIDKQLPVFVQERAKNQGPLFQTNSVKLFMDGVVEGGTAWLNESYEHKDNFNGIAEVEPEVLNKAVVALDEAGFQVHVHSIGDKATSTVLDSFALAKKDNATDDARHAITHIQLVTPEDVKRFGELGVVADAQVFWHMEEKGYFEQSVEFLGDERAHHQYPLKSFMDAGAIFTNSSDYPVTVNWNPMQAIQIGVTRMEIGETDVNRTLWPEERVSVADMIKALTYNGAYANFMEQEVGSIEVGKKADIIVLDKNLLEIPASEISETKVLLTLFEGQVVYRDSSLKE</sequence>
<comment type="caution">
    <text evidence="4">The sequence shown here is derived from an EMBL/GenBank/DDBJ whole genome shotgun (WGS) entry which is preliminary data.</text>
</comment>
<proteinExistence type="predicted"/>
<feature type="region of interest" description="Disordered" evidence="1">
    <location>
        <begin position="202"/>
        <end position="221"/>
    </location>
</feature>
<dbReference type="OrthoDB" id="9767366at2"/>
<dbReference type="PANTHER" id="PTHR22642">
    <property type="entry name" value="IMIDAZOLONEPROPIONASE"/>
    <property type="match status" value="1"/>
</dbReference>
<dbReference type="Gene3D" id="2.30.40.10">
    <property type="entry name" value="Urease, subunit C, domain 1"/>
    <property type="match status" value="1"/>
</dbReference>
<evidence type="ECO:0000256" key="1">
    <source>
        <dbReference type="SAM" id="MobiDB-lite"/>
    </source>
</evidence>
<dbReference type="InterPro" id="IPR013108">
    <property type="entry name" value="Amidohydro_3"/>
</dbReference>
<feature type="signal peptide" evidence="2">
    <location>
        <begin position="1"/>
        <end position="26"/>
    </location>
</feature>